<sequence length="375" mass="41634">MSTTASYLEQAKELHREWDIFDAHVDTLSEMVDKKYNLDDAPDSAHLSWQKFQEGGLKGQLFACYVSPDLPNNKHAARVDELIDRFEAEVERIPDRLVACRNGSEIERALGEGKFAGMLSIEGGHAIEDSLDKLRHFYKRGVRAMTLTWNNTNNWADGCGPMDPSLKQHGGLTAFGRQVVEAMEDMKMAVDISHVAPTTFGQVIDMCRVSPFASHSSLRDINDHRRNLTNAQLKALAEKGGVLGVCFCSGFLMDESAAWAEAKQTEDYAKVSDKTDFIDFAGITEEEYVVYDKHVPLATAEIAANHCEMALKEMGTEHVSLGTDYDGARRFPVGLEHVGTLPVLTSILLARGWKPSELEGMMGKNLIGYFKRVLG</sequence>
<dbReference type="GO" id="GO:0006508">
    <property type="term" value="P:proteolysis"/>
    <property type="evidence" value="ECO:0007669"/>
    <property type="project" value="InterPro"/>
</dbReference>
<dbReference type="CDD" id="cd01301">
    <property type="entry name" value="rDP_like"/>
    <property type="match status" value="1"/>
</dbReference>
<dbReference type="InterPro" id="IPR008257">
    <property type="entry name" value="Pept_M19"/>
</dbReference>
<reference evidence="1 2" key="1">
    <citation type="submission" date="2020-03" db="EMBL/GenBank/DDBJ databases">
        <title>Metabolic flexibility allows generalist bacteria to become dominant in a frequently disturbed ecosystem.</title>
        <authorList>
            <person name="Chen Y.-J."/>
            <person name="Leung P.M."/>
            <person name="Bay S.K."/>
            <person name="Hugenholtz P."/>
            <person name="Kessler A.J."/>
            <person name="Shelley G."/>
            <person name="Waite D.W."/>
            <person name="Cook P.L."/>
            <person name="Greening C."/>
        </authorList>
    </citation>
    <scope>NUCLEOTIDE SEQUENCE [LARGE SCALE GENOMIC DNA]</scope>
    <source>
        <strain evidence="1">SS_bin_28</strain>
    </source>
</reference>
<dbReference type="InterPro" id="IPR000180">
    <property type="entry name" value="Dipep_AS"/>
</dbReference>
<dbReference type="EMBL" id="JABDJR010000555">
    <property type="protein sequence ID" value="NNF07829.1"/>
    <property type="molecule type" value="Genomic_DNA"/>
</dbReference>
<protein>
    <submittedName>
        <fullName evidence="1">Dipeptidase</fullName>
    </submittedName>
</protein>
<comment type="caution">
    <text evidence="1">The sequence shown here is derived from an EMBL/GenBank/DDBJ whole genome shotgun (WGS) entry which is preliminary data.</text>
</comment>
<dbReference type="PANTHER" id="PTHR10443">
    <property type="entry name" value="MICROSOMAL DIPEPTIDASE"/>
    <property type="match status" value="1"/>
</dbReference>
<evidence type="ECO:0000313" key="2">
    <source>
        <dbReference type="Proteomes" id="UP000547674"/>
    </source>
</evidence>
<dbReference type="PANTHER" id="PTHR10443:SF12">
    <property type="entry name" value="DIPEPTIDASE"/>
    <property type="match status" value="1"/>
</dbReference>
<evidence type="ECO:0000313" key="1">
    <source>
        <dbReference type="EMBL" id="NNF07829.1"/>
    </source>
</evidence>
<dbReference type="GO" id="GO:0070573">
    <property type="term" value="F:metallodipeptidase activity"/>
    <property type="evidence" value="ECO:0007669"/>
    <property type="project" value="InterPro"/>
</dbReference>
<dbReference type="Gene3D" id="3.20.20.140">
    <property type="entry name" value="Metal-dependent hydrolases"/>
    <property type="match status" value="1"/>
</dbReference>
<dbReference type="PROSITE" id="PS51365">
    <property type="entry name" value="RENAL_DIPEPTIDASE_2"/>
    <property type="match status" value="1"/>
</dbReference>
<proteinExistence type="predicted"/>
<dbReference type="SUPFAM" id="SSF51556">
    <property type="entry name" value="Metallo-dependent hydrolases"/>
    <property type="match status" value="1"/>
</dbReference>
<name>A0A7Y2E9Q2_UNCEI</name>
<dbReference type="AlphaFoldDB" id="A0A7Y2E9Q2"/>
<gene>
    <name evidence="1" type="ORF">HKN21_13785</name>
</gene>
<dbReference type="Pfam" id="PF01244">
    <property type="entry name" value="Peptidase_M19"/>
    <property type="match status" value="1"/>
</dbReference>
<dbReference type="Proteomes" id="UP000547674">
    <property type="component" value="Unassembled WGS sequence"/>
</dbReference>
<accession>A0A7Y2E9Q2</accession>
<dbReference type="InterPro" id="IPR032466">
    <property type="entry name" value="Metal_Hydrolase"/>
</dbReference>
<organism evidence="1 2">
    <name type="scientific">Eiseniibacteriota bacterium</name>
    <dbReference type="NCBI Taxonomy" id="2212470"/>
    <lineage>
        <taxon>Bacteria</taxon>
        <taxon>Candidatus Eiseniibacteriota</taxon>
    </lineage>
</organism>
<dbReference type="PROSITE" id="PS00869">
    <property type="entry name" value="RENAL_DIPEPTIDASE_1"/>
    <property type="match status" value="1"/>
</dbReference>